<dbReference type="InterPro" id="IPR056573">
    <property type="entry name" value="Lectin_L-type_dom"/>
</dbReference>
<dbReference type="InterPro" id="IPR001343">
    <property type="entry name" value="Hemolysn_Ca-bd"/>
</dbReference>
<dbReference type="GO" id="GO:0005509">
    <property type="term" value="F:calcium ion binding"/>
    <property type="evidence" value="ECO:0007669"/>
    <property type="project" value="InterPro"/>
</dbReference>
<dbReference type="InterPro" id="IPR018511">
    <property type="entry name" value="Hemolysin-typ_Ca-bd_CS"/>
</dbReference>
<keyword evidence="3" id="KW-1185">Reference proteome</keyword>
<organism evidence="2 3">
    <name type="scientific">Asticcacaulis biprosthecium C19</name>
    <dbReference type="NCBI Taxonomy" id="715226"/>
    <lineage>
        <taxon>Bacteria</taxon>
        <taxon>Pseudomonadati</taxon>
        <taxon>Pseudomonadota</taxon>
        <taxon>Alphaproteobacteria</taxon>
        <taxon>Caulobacterales</taxon>
        <taxon>Caulobacteraceae</taxon>
        <taxon>Asticcacaulis</taxon>
    </lineage>
</organism>
<dbReference type="Gene3D" id="2.60.120.200">
    <property type="match status" value="1"/>
</dbReference>
<proteinExistence type="predicted"/>
<dbReference type="Pfam" id="PF00353">
    <property type="entry name" value="HemolysinCabind"/>
    <property type="match status" value="4"/>
</dbReference>
<gene>
    <name evidence="2" type="ORF">ABI_45870</name>
</gene>
<dbReference type="Gene3D" id="2.150.10.10">
    <property type="entry name" value="Serralysin-like metalloprotease, C-terminal"/>
    <property type="match status" value="2"/>
</dbReference>
<dbReference type="STRING" id="715226.ABI_45870"/>
<dbReference type="InterPro" id="IPR050258">
    <property type="entry name" value="Leguminous_Lectin"/>
</dbReference>
<dbReference type="InterPro" id="IPR013320">
    <property type="entry name" value="ConA-like_dom_sf"/>
</dbReference>
<dbReference type="OrthoDB" id="7175628at2"/>
<dbReference type="InterPro" id="IPR011049">
    <property type="entry name" value="Serralysin-like_metalloprot_C"/>
</dbReference>
<dbReference type="HOGENOM" id="CLU_459802_0_0_5"/>
<dbReference type="EMBL" id="GL883081">
    <property type="protein sequence ID" value="EGF89240.1"/>
    <property type="molecule type" value="Genomic_DNA"/>
</dbReference>
<dbReference type="Pfam" id="PF00139">
    <property type="entry name" value="Lectin_legB"/>
    <property type="match status" value="1"/>
</dbReference>
<dbReference type="AlphaFoldDB" id="F4QTU0"/>
<evidence type="ECO:0000313" key="3">
    <source>
        <dbReference type="Proteomes" id="UP000006512"/>
    </source>
</evidence>
<dbReference type="PANTHER" id="PTHR32401">
    <property type="entry name" value="CONCANAVALIN A-LIKE LECTIN FAMILY PROTEIN"/>
    <property type="match status" value="1"/>
</dbReference>
<dbReference type="eggNOG" id="COG2931">
    <property type="taxonomic scope" value="Bacteria"/>
</dbReference>
<evidence type="ECO:0000259" key="1">
    <source>
        <dbReference type="Pfam" id="PF00139"/>
    </source>
</evidence>
<dbReference type="Proteomes" id="UP000006512">
    <property type="component" value="Unassembled WGS sequence"/>
</dbReference>
<dbReference type="PANTHER" id="PTHR32401:SF48">
    <property type="entry name" value="LEGUME LECTIN DOMAIN-CONTAINING PROTEIN"/>
    <property type="match status" value="1"/>
</dbReference>
<dbReference type="RefSeq" id="WP_006275361.1">
    <property type="nucleotide sequence ID" value="NZ_GL883081.1"/>
</dbReference>
<protein>
    <submittedName>
        <fullName evidence="2">Rhizobiocin RzcA</fullName>
    </submittedName>
</protein>
<dbReference type="PROSITE" id="PS00330">
    <property type="entry name" value="HEMOLYSIN_CALCIUM"/>
    <property type="match status" value="1"/>
</dbReference>
<dbReference type="CDD" id="cd01951">
    <property type="entry name" value="lectin_L-type"/>
    <property type="match status" value="1"/>
</dbReference>
<dbReference type="SUPFAM" id="SSF49899">
    <property type="entry name" value="Concanavalin A-like lectins/glucanases"/>
    <property type="match status" value="1"/>
</dbReference>
<dbReference type="SUPFAM" id="SSF51120">
    <property type="entry name" value="beta-Roll"/>
    <property type="match status" value="3"/>
</dbReference>
<accession>F4QTU0</accession>
<name>F4QTU0_9CAUL</name>
<feature type="domain" description="Legume lectin" evidence="1">
    <location>
        <begin position="3"/>
        <end position="211"/>
    </location>
</feature>
<evidence type="ECO:0000313" key="2">
    <source>
        <dbReference type="EMBL" id="EGF89240.1"/>
    </source>
</evidence>
<dbReference type="InterPro" id="IPR001220">
    <property type="entry name" value="Legume_lectin_dom"/>
</dbReference>
<sequence>MQYDNFSDLTGLDLYNAATTAETEEGTVLRLNSTDGNNVGAAFSEEKVSAAAFSSHFEFRITEPGNGGADGFTFVLAAGDTGNGSAGYGEGLGYAGLTNSVAIEFDTWQNANESANHIGIDQDGSVTSVASSDVETPMDNGNVWDVWVEYSGGTLSVFLSDDGIKPGTAQLTYAIDLIAVLNTNLVSVGFTASTGGSTEIHDILSFGYTSQWAPLIGDDDGNLLAGDSSADLINGNGGNDTLTGAGNNDTIDGGTGYDVMTGGLGDDVYYVDHVYDLVNELHFEGTDTLYSSVTYSLFGRAVENAYLTGAANLNITGNSLANVLTGNSGNNRIDGAQGADTMSGGAGDDLYTVNAAGDVIIEATNEGLDIVHASVNYTLSDNLEDLTLLTAGNLKGTGNAGNNVLYGNPGNNKLDGAAGNDVLDGSVGQDTLIGGLGNDTYYIHDTAAKVTEVNGEGTDIIYSDVSYNLHGRYIETLELTGIDNIDATGNSVNNILIGNANSNTLNGLGGKDILTGGLGADIFLFQLGAAKDTITDFSASDNDMININGFTGGVANTGLVTQAGLNVLITLNSGNIITINNATTADVLSHIVW</sequence>
<dbReference type="PRINTS" id="PR00313">
    <property type="entry name" value="CABNDNGRPT"/>
</dbReference>
<reference evidence="3" key="1">
    <citation type="submission" date="2011-03" db="EMBL/GenBank/DDBJ databases">
        <title>Draft genome sequence of Brevundimonas diminuta.</title>
        <authorList>
            <person name="Brown P.J.B."/>
            <person name="Buechlein A."/>
            <person name="Hemmerich C."/>
            <person name="Brun Y.V."/>
        </authorList>
    </citation>
    <scope>NUCLEOTIDE SEQUENCE [LARGE SCALE GENOMIC DNA]</scope>
    <source>
        <strain evidence="3">C19</strain>
    </source>
</reference>
<dbReference type="GO" id="GO:0030246">
    <property type="term" value="F:carbohydrate binding"/>
    <property type="evidence" value="ECO:0007669"/>
    <property type="project" value="InterPro"/>
</dbReference>